<dbReference type="Pfam" id="PF13374">
    <property type="entry name" value="TPR_10"/>
    <property type="match status" value="2"/>
</dbReference>
<dbReference type="Gene3D" id="1.25.40.10">
    <property type="entry name" value="Tetratricopeptide repeat domain"/>
    <property type="match status" value="2"/>
</dbReference>
<evidence type="ECO:0000313" key="2">
    <source>
        <dbReference type="Proteomes" id="UP001150266"/>
    </source>
</evidence>
<name>A0A9W9DHZ5_9AGAR</name>
<reference evidence="1" key="1">
    <citation type="submission" date="2022-08" db="EMBL/GenBank/DDBJ databases">
        <title>A Global Phylogenomic Analysis of the Shiitake Genus Lentinula.</title>
        <authorList>
            <consortium name="DOE Joint Genome Institute"/>
            <person name="Sierra-Patev S."/>
            <person name="Min B."/>
            <person name="Naranjo-Ortiz M."/>
            <person name="Looney B."/>
            <person name="Konkel Z."/>
            <person name="Slot J.C."/>
            <person name="Sakamoto Y."/>
            <person name="Steenwyk J.L."/>
            <person name="Rokas A."/>
            <person name="Carro J."/>
            <person name="Camarero S."/>
            <person name="Ferreira P."/>
            <person name="Molpeceres G."/>
            <person name="Ruiz-Duenas F.J."/>
            <person name="Serrano A."/>
            <person name="Henrissat B."/>
            <person name="Drula E."/>
            <person name="Hughes K.W."/>
            <person name="Mata J.L."/>
            <person name="Ishikawa N.K."/>
            <person name="Vargas-Isla R."/>
            <person name="Ushijima S."/>
            <person name="Smith C.A."/>
            <person name="Ahrendt S."/>
            <person name="Andreopoulos W."/>
            <person name="He G."/>
            <person name="Labutti K."/>
            <person name="Lipzen A."/>
            <person name="Ng V."/>
            <person name="Riley R."/>
            <person name="Sandor L."/>
            <person name="Barry K."/>
            <person name="Martinez A.T."/>
            <person name="Xiao Y."/>
            <person name="Gibbons J.G."/>
            <person name="Terashima K."/>
            <person name="Grigoriev I.V."/>
            <person name="Hibbett D.S."/>
        </authorList>
    </citation>
    <scope>NUCLEOTIDE SEQUENCE</scope>
    <source>
        <strain evidence="1">JLM2183</strain>
    </source>
</reference>
<accession>A0A9W9DHZ5</accession>
<dbReference type="Pfam" id="PF13424">
    <property type="entry name" value="TPR_12"/>
    <property type="match status" value="2"/>
</dbReference>
<evidence type="ECO:0000313" key="1">
    <source>
        <dbReference type="EMBL" id="KAJ4471556.1"/>
    </source>
</evidence>
<dbReference type="SUPFAM" id="SSF48452">
    <property type="entry name" value="TPR-like"/>
    <property type="match status" value="3"/>
</dbReference>
<comment type="caution">
    <text evidence="1">The sequence shown here is derived from an EMBL/GenBank/DDBJ whole genome shotgun (WGS) entry which is preliminary data.</text>
</comment>
<gene>
    <name evidence="1" type="ORF">J3R30DRAFT_3299642</name>
</gene>
<dbReference type="InterPro" id="IPR011990">
    <property type="entry name" value="TPR-like_helical_dom_sf"/>
</dbReference>
<dbReference type="OrthoDB" id="771227at2759"/>
<dbReference type="PANTHER" id="PTHR46082">
    <property type="entry name" value="ATP/GTP-BINDING PROTEIN-RELATED"/>
    <property type="match status" value="1"/>
</dbReference>
<dbReference type="InterPro" id="IPR053137">
    <property type="entry name" value="NLR-like"/>
</dbReference>
<dbReference type="EMBL" id="JAOTPV010000022">
    <property type="protein sequence ID" value="KAJ4471556.1"/>
    <property type="molecule type" value="Genomic_DNA"/>
</dbReference>
<protein>
    <recommendedName>
        <fullName evidence="3">TPR-like protein</fullName>
    </recommendedName>
</protein>
<keyword evidence="2" id="KW-1185">Reference proteome</keyword>
<dbReference type="PANTHER" id="PTHR46082:SF6">
    <property type="entry name" value="AAA+ ATPASE DOMAIN-CONTAINING PROTEIN-RELATED"/>
    <property type="match status" value="1"/>
</dbReference>
<dbReference type="InterPro" id="IPR027417">
    <property type="entry name" value="P-loop_NTPase"/>
</dbReference>
<organism evidence="1 2">
    <name type="scientific">Lentinula aciculospora</name>
    <dbReference type="NCBI Taxonomy" id="153920"/>
    <lineage>
        <taxon>Eukaryota</taxon>
        <taxon>Fungi</taxon>
        <taxon>Dikarya</taxon>
        <taxon>Basidiomycota</taxon>
        <taxon>Agaricomycotina</taxon>
        <taxon>Agaricomycetes</taxon>
        <taxon>Agaricomycetidae</taxon>
        <taxon>Agaricales</taxon>
        <taxon>Marasmiineae</taxon>
        <taxon>Omphalotaceae</taxon>
        <taxon>Lentinula</taxon>
    </lineage>
</organism>
<dbReference type="Proteomes" id="UP001150266">
    <property type="component" value="Unassembled WGS sequence"/>
</dbReference>
<dbReference type="AlphaFoldDB" id="A0A9W9DHZ5"/>
<evidence type="ECO:0008006" key="3">
    <source>
        <dbReference type="Google" id="ProtNLM"/>
    </source>
</evidence>
<sequence>MDHVDNPKIHLRDYLPSCDHGNVLITSMNAGLQDAIEHSLEIQDMNPDEGTELFLKHAIKGSKSQAQKEQAAKIAQELYYFPLALVHAGAYTRQQNCLFTYLGRLESQRKQLLSNDFNQSMDRYRKSVYATWNLSWNLLSESSKTLLEICSHFHYENIPQKLFEEAIKNIDSIQFEENVLEITSYSLLYINSEGLYTIHPLVHQWLRDHMGNRIIQGVQGVTAMAVTDRSPKNYKFFQQLTPHFKRLGCNRNNDPAVSLAIGGMWYVARNYDLALELWEPLLEVFHRYLGASHDDTLLHIDNVGMTLLEMERYRDVFGLWQPLLEASKKFLGEEHPDTLTRAQNLANTLRRMGRHNDALNLEQPLLETSKKVLGEEHPDTLTRVQNLANTLRSMGRYNDAVNLEQPLLETSKKVLGEKHPDTLIIVQNLAYTLGRMGRYNDALNLGQPLLETSKKVLGEEHPYTLTRAEILLNTLRSMGRYNDALNLGQPLLETSKKVLGEEHPDTLGRAQNLANTLRSMERYNDAVNLEQPLLETSKKVLGEEHPDTLIIVQNLAYTLRSMGRYNDALNLEQPLLETSKKVLGERHPDTLGRVQNLANTLRSMCNVDISKYPDI</sequence>
<proteinExistence type="predicted"/>
<dbReference type="SUPFAM" id="SSF52540">
    <property type="entry name" value="P-loop containing nucleoside triphosphate hydrolases"/>
    <property type="match status" value="1"/>
</dbReference>